<accession>A0AAV4UNR2</accession>
<organism evidence="1 2">
    <name type="scientific">Caerostris darwini</name>
    <dbReference type="NCBI Taxonomy" id="1538125"/>
    <lineage>
        <taxon>Eukaryota</taxon>
        <taxon>Metazoa</taxon>
        <taxon>Ecdysozoa</taxon>
        <taxon>Arthropoda</taxon>
        <taxon>Chelicerata</taxon>
        <taxon>Arachnida</taxon>
        <taxon>Araneae</taxon>
        <taxon>Araneomorphae</taxon>
        <taxon>Entelegynae</taxon>
        <taxon>Araneoidea</taxon>
        <taxon>Araneidae</taxon>
        <taxon>Caerostris</taxon>
    </lineage>
</organism>
<protein>
    <submittedName>
        <fullName evidence="1">Uncharacterized protein</fullName>
    </submittedName>
</protein>
<evidence type="ECO:0000313" key="1">
    <source>
        <dbReference type="EMBL" id="GIY59602.1"/>
    </source>
</evidence>
<name>A0AAV4UNR2_9ARAC</name>
<sequence>MSAKSAILLQNSFAIHERKTTICSHPYSTELRLQHKRRVDTDKTVSLQTTHPKASSAIIQLLQRGLSTGMTIHREEEIVTTVFMHFTPYCLTKKSFLF</sequence>
<reference evidence="1 2" key="1">
    <citation type="submission" date="2021-06" db="EMBL/GenBank/DDBJ databases">
        <title>Caerostris darwini draft genome.</title>
        <authorList>
            <person name="Kono N."/>
            <person name="Arakawa K."/>
        </authorList>
    </citation>
    <scope>NUCLEOTIDE SEQUENCE [LARGE SCALE GENOMIC DNA]</scope>
</reference>
<proteinExistence type="predicted"/>
<gene>
    <name evidence="1" type="ORF">CDAR_193781</name>
</gene>
<dbReference type="EMBL" id="BPLQ01011684">
    <property type="protein sequence ID" value="GIY59602.1"/>
    <property type="molecule type" value="Genomic_DNA"/>
</dbReference>
<keyword evidence="2" id="KW-1185">Reference proteome</keyword>
<evidence type="ECO:0000313" key="2">
    <source>
        <dbReference type="Proteomes" id="UP001054837"/>
    </source>
</evidence>
<dbReference type="AlphaFoldDB" id="A0AAV4UNR2"/>
<comment type="caution">
    <text evidence="1">The sequence shown here is derived from an EMBL/GenBank/DDBJ whole genome shotgun (WGS) entry which is preliminary data.</text>
</comment>
<dbReference type="Proteomes" id="UP001054837">
    <property type="component" value="Unassembled WGS sequence"/>
</dbReference>